<accession>A0AA37WNF2</accession>
<protein>
    <submittedName>
        <fullName evidence="2">Uncharacterized protein</fullName>
    </submittedName>
</protein>
<keyword evidence="3" id="KW-1185">Reference proteome</keyword>
<dbReference type="Proteomes" id="UP001156870">
    <property type="component" value="Unassembled WGS sequence"/>
</dbReference>
<reference evidence="2 3" key="1">
    <citation type="journal article" date="2014" name="Int. J. Syst. Evol. Microbiol.">
        <title>Complete genome sequence of Corynebacterium casei LMG S-19264T (=DSM 44701T), isolated from a smear-ripened cheese.</title>
        <authorList>
            <consortium name="US DOE Joint Genome Institute (JGI-PGF)"/>
            <person name="Walter F."/>
            <person name="Albersmeier A."/>
            <person name="Kalinowski J."/>
            <person name="Ruckert C."/>
        </authorList>
    </citation>
    <scope>NUCLEOTIDE SEQUENCE [LARGE SCALE GENOMIC DNA]</scope>
    <source>
        <strain evidence="2 3">NBRC 110095</strain>
    </source>
</reference>
<dbReference type="RefSeq" id="WP_232595362.1">
    <property type="nucleotide sequence ID" value="NZ_BSPD01000075.1"/>
</dbReference>
<sequence length="122" mass="13185">MSKKVAIEGDVEIITSSAKHVEDKNATGSWIQGVLKEEKGKRISVNGKMVLVKAAMEWTYVGGTVGNPPSPIEVEKETARLMPGKTQLSDSQESVLVEGDEVTTKHGHKIRANPSQTLLTTD</sequence>
<evidence type="ECO:0000313" key="2">
    <source>
        <dbReference type="EMBL" id="GLS27365.1"/>
    </source>
</evidence>
<proteinExistence type="predicted"/>
<gene>
    <name evidence="2" type="ORF">GCM10007877_30840</name>
</gene>
<feature type="region of interest" description="Disordered" evidence="1">
    <location>
        <begin position="83"/>
        <end position="122"/>
    </location>
</feature>
<name>A0AA37WNF2_9GAMM</name>
<feature type="compositionally biased region" description="Polar residues" evidence="1">
    <location>
        <begin position="113"/>
        <end position="122"/>
    </location>
</feature>
<comment type="caution">
    <text evidence="2">The sequence shown here is derived from an EMBL/GenBank/DDBJ whole genome shotgun (WGS) entry which is preliminary data.</text>
</comment>
<dbReference type="AlphaFoldDB" id="A0AA37WNF2"/>
<dbReference type="EMBL" id="BSPD01000075">
    <property type="protein sequence ID" value="GLS27365.1"/>
    <property type="molecule type" value="Genomic_DNA"/>
</dbReference>
<evidence type="ECO:0000313" key="3">
    <source>
        <dbReference type="Proteomes" id="UP001156870"/>
    </source>
</evidence>
<organism evidence="2 3">
    <name type="scientific">Marinibactrum halimedae</name>
    <dbReference type="NCBI Taxonomy" id="1444977"/>
    <lineage>
        <taxon>Bacteria</taxon>
        <taxon>Pseudomonadati</taxon>
        <taxon>Pseudomonadota</taxon>
        <taxon>Gammaproteobacteria</taxon>
        <taxon>Cellvibrionales</taxon>
        <taxon>Cellvibrionaceae</taxon>
        <taxon>Marinibactrum</taxon>
    </lineage>
</organism>
<evidence type="ECO:0000256" key="1">
    <source>
        <dbReference type="SAM" id="MobiDB-lite"/>
    </source>
</evidence>